<name>A0A8S3UN92_MYTED</name>
<dbReference type="AlphaFoldDB" id="A0A8S3UN92"/>
<dbReference type="PANTHER" id="PTHR14819:SF25">
    <property type="entry name" value="CHROMOSOME UNDETERMINED SCAFFOLD_52, WHOLE GENOME SHOTGUN SEQUENCE"/>
    <property type="match status" value="1"/>
</dbReference>
<dbReference type="OrthoDB" id="1597724at2759"/>
<accession>A0A8S3UN92</accession>
<protein>
    <submittedName>
        <fullName evidence="1">Uncharacterized protein</fullName>
    </submittedName>
</protein>
<keyword evidence="2" id="KW-1185">Reference proteome</keyword>
<dbReference type="Proteomes" id="UP000683360">
    <property type="component" value="Unassembled WGS sequence"/>
</dbReference>
<proteinExistence type="predicted"/>
<gene>
    <name evidence="1" type="ORF">MEDL_59083</name>
</gene>
<organism evidence="1 2">
    <name type="scientific">Mytilus edulis</name>
    <name type="common">Blue mussel</name>
    <dbReference type="NCBI Taxonomy" id="6550"/>
    <lineage>
        <taxon>Eukaryota</taxon>
        <taxon>Metazoa</taxon>
        <taxon>Spiralia</taxon>
        <taxon>Lophotrochozoa</taxon>
        <taxon>Mollusca</taxon>
        <taxon>Bivalvia</taxon>
        <taxon>Autobranchia</taxon>
        <taxon>Pteriomorphia</taxon>
        <taxon>Mytilida</taxon>
        <taxon>Mytiloidea</taxon>
        <taxon>Mytilidae</taxon>
        <taxon>Mytilinae</taxon>
        <taxon>Mytilus</taxon>
    </lineage>
</organism>
<dbReference type="PANTHER" id="PTHR14819">
    <property type="entry name" value="GTP-BINDING"/>
    <property type="match status" value="1"/>
</dbReference>
<sequence>MQFFIQHSREINALPFPNEVFVHVKNRKVEDLEVYIEVIRTDLNEMKNEIFKTYDDTDSSSVQWKTNPNVKIMDKLWGCTEKCMFCAEPCRHTDKSHVEQDVQHQCIQHRPQGISGWYTIKTQHLVTEFCNCNIQTDITYRWGKEEPKEKDTTGNISHIFQNGILYPHLISQNTGCG</sequence>
<dbReference type="EMBL" id="CAJPWZ010002891">
    <property type="protein sequence ID" value="CAG2247144.1"/>
    <property type="molecule type" value="Genomic_DNA"/>
</dbReference>
<reference evidence="1" key="1">
    <citation type="submission" date="2021-03" db="EMBL/GenBank/DDBJ databases">
        <authorList>
            <person name="Bekaert M."/>
        </authorList>
    </citation>
    <scope>NUCLEOTIDE SEQUENCE</scope>
</reference>
<evidence type="ECO:0000313" key="2">
    <source>
        <dbReference type="Proteomes" id="UP000683360"/>
    </source>
</evidence>
<comment type="caution">
    <text evidence="1">The sequence shown here is derived from an EMBL/GenBank/DDBJ whole genome shotgun (WGS) entry which is preliminary data.</text>
</comment>
<evidence type="ECO:0000313" key="1">
    <source>
        <dbReference type="EMBL" id="CAG2247144.1"/>
    </source>
</evidence>
<dbReference type="InterPro" id="IPR052986">
    <property type="entry name" value="VLIG_GTPase"/>
</dbReference>